<dbReference type="STRING" id="439481.Aboo_0769"/>
<dbReference type="Proteomes" id="UP000001400">
    <property type="component" value="Chromosome"/>
</dbReference>
<evidence type="ECO:0000313" key="1">
    <source>
        <dbReference type="EMBL" id="ADD08578.1"/>
    </source>
</evidence>
<dbReference type="AlphaFoldDB" id="B5I9F3"/>
<accession>B5I9F3</accession>
<protein>
    <submittedName>
        <fullName evidence="1">Uncharacterized protein</fullName>
    </submittedName>
</protein>
<dbReference type="GO" id="GO:0008033">
    <property type="term" value="P:tRNA processing"/>
    <property type="evidence" value="ECO:0007669"/>
    <property type="project" value="UniProtKB-ARBA"/>
</dbReference>
<reference evidence="1" key="1">
    <citation type="submission" date="2010-02" db="EMBL/GenBank/DDBJ databases">
        <title>Complete sequence of Aciduliprofundum boonei T469.</title>
        <authorList>
            <consortium name="US DOE Joint Genome Institute"/>
            <person name="Lucas S."/>
            <person name="Copeland A."/>
            <person name="Lapidus A."/>
            <person name="Cheng J.-F."/>
            <person name="Bruce D."/>
            <person name="Goodwin L."/>
            <person name="Pitluck S."/>
            <person name="Saunders E."/>
            <person name="Detter J.C."/>
            <person name="Han C."/>
            <person name="Tapia R."/>
            <person name="Land M."/>
            <person name="Hauser L."/>
            <person name="Kyrpides N."/>
            <person name="Mikhailova N."/>
            <person name="Flores G."/>
            <person name="Reysenbach A.-L."/>
            <person name="Woyke T."/>
        </authorList>
    </citation>
    <scope>NUCLEOTIDE SEQUENCE</scope>
    <source>
        <strain evidence="1">T469</strain>
    </source>
</reference>
<dbReference type="EMBL" id="CP001941">
    <property type="protein sequence ID" value="ADD08578.1"/>
    <property type="molecule type" value="Genomic_DNA"/>
</dbReference>
<keyword evidence="2" id="KW-1185">Reference proteome</keyword>
<organism evidence="1 2">
    <name type="scientific">Aciduliprofundum boonei (strain DSM 19572 / T469)</name>
    <dbReference type="NCBI Taxonomy" id="439481"/>
    <lineage>
        <taxon>Archaea</taxon>
        <taxon>Methanobacteriati</taxon>
        <taxon>Thermoplasmatota</taxon>
        <taxon>DHVE2 group</taxon>
        <taxon>Candidatus Aciduliprofundum</taxon>
    </lineage>
</organism>
<gene>
    <name evidence="1" type="ordered locus">Aboo_0769</name>
</gene>
<sequence>MCLYYVIVVVKDKIGRRRYILLKNEPKIRKLINEIRKIDSWAKIVYYDDNFAILRCRHWYKDDILEILHNNGIKTYRTSGTIKKTKRIMQGIKL</sequence>
<dbReference type="InterPro" id="IPR038085">
    <property type="entry name" value="Rnp2-like_sf"/>
</dbReference>
<dbReference type="HOGENOM" id="CLU_2475812_0_0_2"/>
<proteinExistence type="predicted"/>
<dbReference type="GO" id="GO:1902555">
    <property type="term" value="C:endoribonuclease complex"/>
    <property type="evidence" value="ECO:0007669"/>
    <property type="project" value="UniProtKB-ARBA"/>
</dbReference>
<name>B5I9F3_ACIB4</name>
<dbReference type="GO" id="GO:1990904">
    <property type="term" value="C:ribonucleoprotein complex"/>
    <property type="evidence" value="ECO:0007669"/>
    <property type="project" value="UniProtKB-ARBA"/>
</dbReference>
<dbReference type="KEGG" id="abi:Aboo_0769"/>
<evidence type="ECO:0000313" key="2">
    <source>
        <dbReference type="Proteomes" id="UP000001400"/>
    </source>
</evidence>
<dbReference type="OrthoDB" id="362359at2157"/>
<dbReference type="SUPFAM" id="SSF160350">
    <property type="entry name" value="Rnp2-like"/>
    <property type="match status" value="1"/>
</dbReference>
<dbReference type="eggNOG" id="arCOG01365">
    <property type="taxonomic scope" value="Archaea"/>
</dbReference>